<dbReference type="PROSITE" id="PS51192">
    <property type="entry name" value="HELICASE_ATP_BIND_1"/>
    <property type="match status" value="1"/>
</dbReference>
<dbReference type="InterPro" id="IPR000629">
    <property type="entry name" value="RNA-helicase_DEAD-box_CS"/>
</dbReference>
<dbReference type="InterPro" id="IPR045810">
    <property type="entry name" value="eIF3h_C"/>
</dbReference>
<dbReference type="GO" id="GO:0005829">
    <property type="term" value="C:cytosol"/>
    <property type="evidence" value="ECO:0007669"/>
    <property type="project" value="TreeGrafter"/>
</dbReference>
<dbReference type="CDD" id="cd08065">
    <property type="entry name" value="MPN_eIF3h"/>
    <property type="match status" value="1"/>
</dbReference>
<comment type="similarity">
    <text evidence="12">Belongs to the eIF-3 subunit H family.</text>
</comment>
<keyword evidence="6" id="KW-0067">ATP-binding</keyword>
<dbReference type="Pfam" id="PF00271">
    <property type="entry name" value="Helicase_C"/>
    <property type="match status" value="1"/>
</dbReference>
<keyword evidence="5" id="KW-0347">Helicase</keyword>
<organism evidence="17">
    <name type="scientific">Anopheles sinensis</name>
    <name type="common">Mosquito</name>
    <dbReference type="NCBI Taxonomy" id="74873"/>
    <lineage>
        <taxon>Eukaryota</taxon>
        <taxon>Metazoa</taxon>
        <taxon>Ecdysozoa</taxon>
        <taxon>Arthropoda</taxon>
        <taxon>Hexapoda</taxon>
        <taxon>Insecta</taxon>
        <taxon>Pterygota</taxon>
        <taxon>Neoptera</taxon>
        <taxon>Endopterygota</taxon>
        <taxon>Diptera</taxon>
        <taxon>Nematocera</taxon>
        <taxon>Culicoidea</taxon>
        <taxon>Culicidae</taxon>
        <taxon>Anophelinae</taxon>
        <taxon>Anopheles</taxon>
    </lineage>
</organism>
<dbReference type="InterPro" id="IPR037518">
    <property type="entry name" value="MPN"/>
</dbReference>
<evidence type="ECO:0000256" key="6">
    <source>
        <dbReference type="ARBA" id="ARBA00022840"/>
    </source>
</evidence>
<evidence type="ECO:0000256" key="8">
    <source>
        <dbReference type="ARBA" id="ARBA00022917"/>
    </source>
</evidence>
<dbReference type="GO" id="GO:0030490">
    <property type="term" value="P:maturation of SSU-rRNA"/>
    <property type="evidence" value="ECO:0007669"/>
    <property type="project" value="InterPro"/>
</dbReference>
<comment type="function">
    <text evidence="12">Component of the eukaryotic translation initiation factor 3 (eIF-3) complex, which is involved in protein synthesis of a specialized repertoire of mRNAs and, together with other initiation factors, stimulates binding of mRNA and methionyl-tRNAi to the 40S ribosome. The eIF-3 complex specifically targets and initiates translation of a subset of mRNAs involved in cell proliferation.</text>
</comment>
<evidence type="ECO:0000259" key="14">
    <source>
        <dbReference type="PROSITE" id="PS50249"/>
    </source>
</evidence>
<dbReference type="Gene3D" id="3.40.140.10">
    <property type="entry name" value="Cytidine Deaminase, domain 2"/>
    <property type="match status" value="1"/>
</dbReference>
<dbReference type="SMART" id="SM00487">
    <property type="entry name" value="DEXDc"/>
    <property type="match status" value="1"/>
</dbReference>
<comment type="subcellular location">
    <subcellularLocation>
        <location evidence="12">Cytoplasm</location>
    </subcellularLocation>
</comment>
<dbReference type="Proteomes" id="UP000030765">
    <property type="component" value="Unassembled WGS sequence"/>
</dbReference>
<dbReference type="InterPro" id="IPR001650">
    <property type="entry name" value="Helicase_C-like"/>
</dbReference>
<dbReference type="PANTHER" id="PTHR47959:SF15">
    <property type="entry name" value="RNA HELICASE"/>
    <property type="match status" value="1"/>
</dbReference>
<evidence type="ECO:0000256" key="3">
    <source>
        <dbReference type="ARBA" id="ARBA00022741"/>
    </source>
</evidence>
<proteinExistence type="inferred from homology"/>
<evidence type="ECO:0000313" key="19">
    <source>
        <dbReference type="Proteomes" id="UP000030765"/>
    </source>
</evidence>
<evidence type="ECO:0000313" key="17">
    <source>
        <dbReference type="EMBL" id="KFB52532.1"/>
    </source>
</evidence>
<keyword evidence="4" id="KW-0378">Hydrolase</keyword>
<dbReference type="SUPFAM" id="SSF52540">
    <property type="entry name" value="P-loop containing nucleoside triphosphate hydrolases"/>
    <property type="match status" value="1"/>
</dbReference>
<dbReference type="GO" id="GO:0005524">
    <property type="term" value="F:ATP binding"/>
    <property type="evidence" value="ECO:0007669"/>
    <property type="project" value="UniProtKB-KW"/>
</dbReference>
<dbReference type="GO" id="GO:0016282">
    <property type="term" value="C:eukaryotic 43S preinitiation complex"/>
    <property type="evidence" value="ECO:0007669"/>
    <property type="project" value="UniProtKB-UniRule"/>
</dbReference>
<dbReference type="PROSITE" id="PS51194">
    <property type="entry name" value="HELICASE_CTER"/>
    <property type="match status" value="1"/>
</dbReference>
<dbReference type="InterPro" id="IPR014001">
    <property type="entry name" value="Helicase_ATP-bd"/>
</dbReference>
<dbReference type="EMBL" id="KE525396">
    <property type="protein sequence ID" value="KFB52532.1"/>
    <property type="molecule type" value="Genomic_DNA"/>
</dbReference>
<name>A0A084WQN8_ANOSI</name>
<dbReference type="InterPro" id="IPR027417">
    <property type="entry name" value="P-loop_NTPase"/>
</dbReference>
<evidence type="ECO:0000256" key="12">
    <source>
        <dbReference type="HAMAP-Rule" id="MF_03007"/>
    </source>
</evidence>
<dbReference type="HAMAP" id="MF_03007">
    <property type="entry name" value="eIF3h"/>
    <property type="match status" value="1"/>
</dbReference>
<keyword evidence="2 12" id="KW-0396">Initiation factor</keyword>
<evidence type="ECO:0000256" key="2">
    <source>
        <dbReference type="ARBA" id="ARBA00022540"/>
    </source>
</evidence>
<dbReference type="CDD" id="cd17957">
    <property type="entry name" value="DEADc_DDX52"/>
    <property type="match status" value="1"/>
</dbReference>
<dbReference type="InterPro" id="IPR044764">
    <property type="entry name" value="DDX52/Rok1_DEADc"/>
</dbReference>
<dbReference type="OrthoDB" id="360161at2759"/>
<dbReference type="PROSITE" id="PS50249">
    <property type="entry name" value="MPN"/>
    <property type="match status" value="1"/>
</dbReference>
<dbReference type="Pfam" id="PF01398">
    <property type="entry name" value="JAB"/>
    <property type="match status" value="1"/>
</dbReference>
<dbReference type="AlphaFoldDB" id="A0A084WQN8"/>
<dbReference type="GO" id="GO:0005852">
    <property type="term" value="C:eukaryotic translation initiation factor 3 complex"/>
    <property type="evidence" value="ECO:0007669"/>
    <property type="project" value="UniProtKB-UniRule"/>
</dbReference>
<dbReference type="GO" id="GO:0001732">
    <property type="term" value="P:formation of cytoplasmic translation initiation complex"/>
    <property type="evidence" value="ECO:0007669"/>
    <property type="project" value="UniProtKB-UniRule"/>
</dbReference>
<dbReference type="GO" id="GO:0033290">
    <property type="term" value="C:eukaryotic 48S preinitiation complex"/>
    <property type="evidence" value="ECO:0007669"/>
    <property type="project" value="UniProtKB-UniRule"/>
</dbReference>
<gene>
    <name evidence="17" type="ORF">ZHAS_00020781</name>
</gene>
<dbReference type="Gene3D" id="3.40.50.300">
    <property type="entry name" value="P-loop containing nucleotide triphosphate hydrolases"/>
    <property type="match status" value="2"/>
</dbReference>
<dbReference type="PANTHER" id="PTHR47959">
    <property type="entry name" value="ATP-DEPENDENT RNA HELICASE RHLE-RELATED"/>
    <property type="match status" value="1"/>
</dbReference>
<dbReference type="SMART" id="SM00490">
    <property type="entry name" value="HELICc"/>
    <property type="match status" value="1"/>
</dbReference>
<evidence type="ECO:0000259" key="16">
    <source>
        <dbReference type="PROSITE" id="PS51194"/>
    </source>
</evidence>
<evidence type="ECO:0000259" key="15">
    <source>
        <dbReference type="PROSITE" id="PS51192"/>
    </source>
</evidence>
<dbReference type="VEuPathDB" id="VectorBase:ASIC020781"/>
<evidence type="ECO:0000256" key="5">
    <source>
        <dbReference type="ARBA" id="ARBA00022806"/>
    </source>
</evidence>
<evidence type="ECO:0000313" key="18">
    <source>
        <dbReference type="EnsemblMetazoa" id="ASIC020781-PA"/>
    </source>
</evidence>
<evidence type="ECO:0000256" key="7">
    <source>
        <dbReference type="ARBA" id="ARBA00022884"/>
    </source>
</evidence>
<reference evidence="18" key="2">
    <citation type="submission" date="2020-05" db="UniProtKB">
        <authorList>
            <consortium name="EnsemblMetazoa"/>
        </authorList>
    </citation>
    <scope>IDENTIFICATION</scope>
</reference>
<sequence length="909" mass="103108">MIKTNDIFRKLTCGAKFSNKNKPPPKRKLDVAPEVLLPPMPNIKVRIKKEKLEESIDPEESTCHETPINDAQLEDVDIKSEASSDEDAEFPAPVPEKPKKKKIKLKSPEKLERILIARMNRIRNIHKISIIKSGSGSAAPNLIESFDELATRYSLSNQLVSNVKACYSKPTPVQMQAIPTLLEGLSLHACAPTGSGKTAAFLIPILHHLKEHLTCGFRALIICPTRELAKQTQREALRLGDELNIRTHVIRTVDDRRKCDYSFSGGRNYDILVTTPNRICYLLAQNPPQIDLSNIQWIIVDEADKLFEESKNSFREQLDAVLSACNNPSKTLALFSATQTADVNKWVAQNLPDRVRFTIGMMNGAADLVEQQLLFTGNEAGKLLAFRDMVSQGLNPPVLVFVQSKDRAQQLFTELLYDGLNVDVIHADRTQQERDNVVRAFREGKIWILICTELMSRGIDFRGVNLVINYDFPPSTISYVHRVGRTGRAGRPGKAVTYFTKDDTTNLKGIAQVIKQAGGDVPEYMLKLHHGSRQKLEHLARKAPKRATIRTLPTFELQKLQRKKKFIANTKEPIEMANRVTNRRTQPVDNTISYVQCDGLAAMKMVKHCHEESLNNMEVAQGALLGLVVDDRLEITNCFPFPKSDETIDEEEYQLNMMRRLRHVNVDHFHVGWYQSADVGNFLSNTLLESQYHYQTSIEESVVVVYDTQKSARGFLTLKAYRLTPQAIAMYKERDFTPEALRNLKVGYENLFIEIPIVIKNSALCNIMMSELMEQVPEEEGTHFLDLGTASVLENHLRCMMERVDELNHEATKFNKYQQAAIRQEQEKHRMLAKNAQENAARIAKGETPVPEEEVNKLFRPIPVPTRLNPMIVSGQINTYAQHISQFCSQSLAKLYMTQALQNAKENKQ</sequence>
<keyword evidence="7" id="KW-0694">RNA-binding</keyword>
<dbReference type="Pfam" id="PF19445">
    <property type="entry name" value="eIF3h_C"/>
    <property type="match status" value="1"/>
</dbReference>
<dbReference type="GO" id="GO:0003724">
    <property type="term" value="F:RNA helicase activity"/>
    <property type="evidence" value="ECO:0007669"/>
    <property type="project" value="UniProtKB-EC"/>
</dbReference>
<keyword evidence="19" id="KW-1185">Reference proteome</keyword>
<dbReference type="VEuPathDB" id="VectorBase:ASIS020009"/>
<dbReference type="InterPro" id="IPR027524">
    <property type="entry name" value="eIF3h"/>
</dbReference>
<evidence type="ECO:0000256" key="13">
    <source>
        <dbReference type="SAM" id="MobiDB-lite"/>
    </source>
</evidence>
<dbReference type="InterPro" id="IPR011545">
    <property type="entry name" value="DEAD/DEAH_box_helicase_dom"/>
</dbReference>
<evidence type="ECO:0000256" key="10">
    <source>
        <dbReference type="ARBA" id="ARBA00047068"/>
    </source>
</evidence>
<comment type="similarity">
    <text evidence="9">Belongs to the DEAD box helicase family. DDX52/ROK1 subfamily.</text>
</comment>
<comment type="catalytic activity">
    <reaction evidence="11">
        <text>ATP + H2O = ADP + phosphate + H(+)</text>
        <dbReference type="Rhea" id="RHEA:13065"/>
        <dbReference type="ChEBI" id="CHEBI:15377"/>
        <dbReference type="ChEBI" id="CHEBI:15378"/>
        <dbReference type="ChEBI" id="CHEBI:30616"/>
        <dbReference type="ChEBI" id="CHEBI:43474"/>
        <dbReference type="ChEBI" id="CHEBI:456216"/>
        <dbReference type="EC" id="3.6.4.13"/>
    </reaction>
</comment>
<dbReference type="GO" id="GO:0003743">
    <property type="term" value="F:translation initiation factor activity"/>
    <property type="evidence" value="ECO:0007669"/>
    <property type="project" value="UniProtKB-UniRule"/>
</dbReference>
<feature type="domain" description="MPN" evidence="14">
    <location>
        <begin position="595"/>
        <end position="727"/>
    </location>
</feature>
<feature type="domain" description="Helicase C-terminal" evidence="16">
    <location>
        <begin position="368"/>
        <end position="529"/>
    </location>
</feature>
<dbReference type="InterPro" id="IPR000555">
    <property type="entry name" value="JAMM/MPN+_dom"/>
</dbReference>
<dbReference type="EMBL" id="ATLV01025642">
    <property type="status" value="NOT_ANNOTATED_CDS"/>
    <property type="molecule type" value="Genomic_DNA"/>
</dbReference>
<keyword evidence="3" id="KW-0547">Nucleotide-binding</keyword>
<dbReference type="MEROPS" id="M67.971"/>
<keyword evidence="8 12" id="KW-0648">Protein biosynthesis</keyword>
<accession>A0A084WQN8</accession>
<dbReference type="SMART" id="SM00232">
    <property type="entry name" value="JAB_MPN"/>
    <property type="match status" value="1"/>
</dbReference>
<dbReference type="Pfam" id="PF00270">
    <property type="entry name" value="DEAD"/>
    <property type="match status" value="1"/>
</dbReference>
<evidence type="ECO:0000256" key="1">
    <source>
        <dbReference type="ARBA" id="ARBA00022490"/>
    </source>
</evidence>
<dbReference type="EnsemblMetazoa" id="ASIC020781-RA">
    <property type="protein sequence ID" value="ASIC020781-PA"/>
    <property type="gene ID" value="ASIC020781"/>
</dbReference>
<dbReference type="CDD" id="cd18787">
    <property type="entry name" value="SF2_C_DEAD"/>
    <property type="match status" value="1"/>
</dbReference>
<protein>
    <recommendedName>
        <fullName evidence="12">Eukaryotic translation initiation factor 3 subunit H</fullName>
        <shortName evidence="12">eIF3h</shortName>
    </recommendedName>
</protein>
<dbReference type="GO" id="GO:0003723">
    <property type="term" value="F:RNA binding"/>
    <property type="evidence" value="ECO:0007669"/>
    <property type="project" value="UniProtKB-KW"/>
</dbReference>
<feature type="region of interest" description="Disordered" evidence="13">
    <location>
        <begin position="51"/>
        <end position="103"/>
    </location>
</feature>
<feature type="domain" description="Helicase ATP-binding" evidence="15">
    <location>
        <begin position="178"/>
        <end position="357"/>
    </location>
</feature>
<evidence type="ECO:0000256" key="4">
    <source>
        <dbReference type="ARBA" id="ARBA00022801"/>
    </source>
</evidence>
<evidence type="ECO:0000256" key="9">
    <source>
        <dbReference type="ARBA" id="ARBA00024355"/>
    </source>
</evidence>
<dbReference type="GO" id="GO:0008237">
    <property type="term" value="F:metallopeptidase activity"/>
    <property type="evidence" value="ECO:0007669"/>
    <property type="project" value="InterPro"/>
</dbReference>
<dbReference type="STRING" id="74873.A0A084WQN8"/>
<reference evidence="17 19" key="1">
    <citation type="journal article" date="2014" name="BMC Genomics">
        <title>Genome sequence of Anopheles sinensis provides insight into genetics basis of mosquito competence for malaria parasites.</title>
        <authorList>
            <person name="Zhou D."/>
            <person name="Zhang D."/>
            <person name="Ding G."/>
            <person name="Shi L."/>
            <person name="Hou Q."/>
            <person name="Ye Y."/>
            <person name="Xu Y."/>
            <person name="Zhou H."/>
            <person name="Xiong C."/>
            <person name="Li S."/>
            <person name="Yu J."/>
            <person name="Hong S."/>
            <person name="Yu X."/>
            <person name="Zou P."/>
            <person name="Chen C."/>
            <person name="Chang X."/>
            <person name="Wang W."/>
            <person name="Lv Y."/>
            <person name="Sun Y."/>
            <person name="Ma L."/>
            <person name="Shen B."/>
            <person name="Zhu C."/>
        </authorList>
    </citation>
    <scope>NUCLEOTIDE SEQUENCE [LARGE SCALE GENOMIC DNA]</scope>
</reference>
<dbReference type="InterPro" id="IPR050079">
    <property type="entry name" value="DEAD_box_RNA_helicase"/>
</dbReference>
<evidence type="ECO:0000256" key="11">
    <source>
        <dbReference type="ARBA" id="ARBA00047984"/>
    </source>
</evidence>
<dbReference type="FunFam" id="3.40.140.10:FF:000045">
    <property type="entry name" value="Eukaryotic translation initiation factor 3 subunit H"/>
    <property type="match status" value="1"/>
</dbReference>
<keyword evidence="1 12" id="KW-0963">Cytoplasm</keyword>
<comment type="subunit">
    <text evidence="10">Component of the eukaryotic translation initiation factor 3 (eIF-3) complex. The eIF-3 complex interacts with pix. Interacts with mxt.</text>
</comment>
<dbReference type="PROSITE" id="PS00039">
    <property type="entry name" value="DEAD_ATP_HELICASE"/>
    <property type="match status" value="1"/>
</dbReference>